<dbReference type="Proteomes" id="UP000264820">
    <property type="component" value="Unplaced"/>
</dbReference>
<dbReference type="AlphaFoldDB" id="A0A3Q2XZV8"/>
<evidence type="ECO:0000256" key="1">
    <source>
        <dbReference type="SAM" id="MobiDB-lite"/>
    </source>
</evidence>
<feature type="region of interest" description="Disordered" evidence="1">
    <location>
        <begin position="427"/>
        <end position="498"/>
    </location>
</feature>
<dbReference type="STRING" id="109280.ENSHCOP00000010590"/>
<feature type="compositionally biased region" description="Polar residues" evidence="1">
    <location>
        <begin position="475"/>
        <end position="485"/>
    </location>
</feature>
<dbReference type="GeneTree" id="ENSGT00940000173087"/>
<proteinExistence type="predicted"/>
<name>A0A3Q2XZV8_HIPCM</name>
<feature type="compositionally biased region" description="Basic and acidic residues" evidence="1">
    <location>
        <begin position="443"/>
        <end position="459"/>
    </location>
</feature>
<feature type="compositionally biased region" description="Low complexity" evidence="1">
    <location>
        <begin position="428"/>
        <end position="439"/>
    </location>
</feature>
<reference evidence="2" key="1">
    <citation type="submission" date="2025-08" db="UniProtKB">
        <authorList>
            <consortium name="Ensembl"/>
        </authorList>
    </citation>
    <scope>IDENTIFICATION</scope>
</reference>
<feature type="region of interest" description="Disordered" evidence="1">
    <location>
        <begin position="357"/>
        <end position="377"/>
    </location>
</feature>
<evidence type="ECO:0000313" key="2">
    <source>
        <dbReference type="Ensembl" id="ENSHCOP00000010590.1"/>
    </source>
</evidence>
<accession>A0A3Q2XZV8</accession>
<evidence type="ECO:0000313" key="3">
    <source>
        <dbReference type="Proteomes" id="UP000264820"/>
    </source>
</evidence>
<keyword evidence="3" id="KW-1185">Reference proteome</keyword>
<reference evidence="2" key="2">
    <citation type="submission" date="2025-09" db="UniProtKB">
        <authorList>
            <consortium name="Ensembl"/>
        </authorList>
    </citation>
    <scope>IDENTIFICATION</scope>
</reference>
<sequence length="582" mass="66245">MVRKQIIPKFDDILQYVDYLNLDEPVIGLNFLEEVPCVNAAHASMGPRYTCTLCNTTGYPPEMIHHVIGRRHRQKYIESKRPDLVSWDKHLVMQTGKIIRTRAEIIARQDGSGRPKPMKKMQNVGNRMTRVPPWQMPKVDPLNISGQLQWKQKSQDTDRGGFLPDPVSRTPFVSAEARPMNVAAGGRQTTIPWNQQPAKADGWEKVPLQGKSLDLDYFLNNDVTQKRTVEPYKETQRALDRPAEGYTTYGEQGAKNEFLTEDGRRQFQSPCLDYQHQSPGFQGDDQQWSTDNDRGVRLGTNVPKPPTRNFRLPSDKPIAHFTDYNHGMQPAESFSAGLSQTPQEVSRSMSAIPAPFRRFMKGPAGDEVSGRCKRKSRFSDATPEEVAVANRMFNAGPRDAKLRAPLESGGGTFQQETRRMMQHPDWFSQSQQNSSALLQTPSQRDKTFQEESDFRRAEDYYGGEGNGGGRDWNNTRDGQQVYQHQGRSEPSDLNGNRYKADFGQQQMYTTSLLDERAQCPEQFQGGGQQRLQFSKSFYDSRSPPLDMERPASLHRNPQYSKSLEKFTSTILELLSRNSSYNN</sequence>
<dbReference type="Ensembl" id="ENSHCOT00000017049.1">
    <property type="protein sequence ID" value="ENSHCOP00000010590.1"/>
    <property type="gene ID" value="ENSHCOG00000013227.1"/>
</dbReference>
<protein>
    <submittedName>
        <fullName evidence="2">Uncharacterized LOC109531618</fullName>
    </submittedName>
</protein>
<organism evidence="2 3">
    <name type="scientific">Hippocampus comes</name>
    <name type="common">Tiger tail seahorse</name>
    <dbReference type="NCBI Taxonomy" id="109280"/>
    <lineage>
        <taxon>Eukaryota</taxon>
        <taxon>Metazoa</taxon>
        <taxon>Chordata</taxon>
        <taxon>Craniata</taxon>
        <taxon>Vertebrata</taxon>
        <taxon>Euteleostomi</taxon>
        <taxon>Actinopterygii</taxon>
        <taxon>Neopterygii</taxon>
        <taxon>Teleostei</taxon>
        <taxon>Neoteleostei</taxon>
        <taxon>Acanthomorphata</taxon>
        <taxon>Syngnathiaria</taxon>
        <taxon>Syngnathiformes</taxon>
        <taxon>Syngnathoidei</taxon>
        <taxon>Syngnathidae</taxon>
        <taxon>Hippocampus</taxon>
    </lineage>
</organism>